<dbReference type="Gene3D" id="1.10.8.20">
    <property type="entry name" value="N-terminal domain of phosphatidylinositol transfer protein sec14p"/>
    <property type="match status" value="1"/>
</dbReference>
<dbReference type="GO" id="GO:0016020">
    <property type="term" value="C:membrane"/>
    <property type="evidence" value="ECO:0007669"/>
    <property type="project" value="TreeGrafter"/>
</dbReference>
<gene>
    <name evidence="2" type="primary">TTPAL_5</name>
    <name evidence="2" type="ORF">NPIL_426121</name>
</gene>
<dbReference type="EMBL" id="BMAW01029680">
    <property type="protein sequence ID" value="GFU13128.1"/>
    <property type="molecule type" value="Genomic_DNA"/>
</dbReference>
<dbReference type="PANTHER" id="PTHR10174:SF130">
    <property type="entry name" value="ALPHA-TOCOPHEROL TRANSFER PROTEIN-LIKE"/>
    <property type="match status" value="1"/>
</dbReference>
<feature type="domain" description="CRAL-TRIO" evidence="1">
    <location>
        <begin position="119"/>
        <end position="282"/>
    </location>
</feature>
<protein>
    <submittedName>
        <fullName evidence="2">Alpha-tocopherol transfer protein-like</fullName>
    </submittedName>
</protein>
<evidence type="ECO:0000259" key="1">
    <source>
        <dbReference type="PROSITE" id="PS50191"/>
    </source>
</evidence>
<organism evidence="2 3">
    <name type="scientific">Nephila pilipes</name>
    <name type="common">Giant wood spider</name>
    <name type="synonym">Nephila maculata</name>
    <dbReference type="NCBI Taxonomy" id="299642"/>
    <lineage>
        <taxon>Eukaryota</taxon>
        <taxon>Metazoa</taxon>
        <taxon>Ecdysozoa</taxon>
        <taxon>Arthropoda</taxon>
        <taxon>Chelicerata</taxon>
        <taxon>Arachnida</taxon>
        <taxon>Araneae</taxon>
        <taxon>Araneomorphae</taxon>
        <taxon>Entelegynae</taxon>
        <taxon>Araneoidea</taxon>
        <taxon>Nephilidae</taxon>
        <taxon>Nephila</taxon>
    </lineage>
</organism>
<dbReference type="PROSITE" id="PS50191">
    <property type="entry name" value="CRAL_TRIO"/>
    <property type="match status" value="1"/>
</dbReference>
<evidence type="ECO:0000313" key="3">
    <source>
        <dbReference type="Proteomes" id="UP000887013"/>
    </source>
</evidence>
<dbReference type="InterPro" id="IPR036865">
    <property type="entry name" value="CRAL-TRIO_dom_sf"/>
</dbReference>
<dbReference type="SUPFAM" id="SSF46938">
    <property type="entry name" value="CRAL/TRIO N-terminal domain"/>
    <property type="match status" value="1"/>
</dbReference>
<proteinExistence type="predicted"/>
<accession>A0A8X6QDT2</accession>
<dbReference type="Gene3D" id="3.40.525.10">
    <property type="entry name" value="CRAL-TRIO lipid binding domain"/>
    <property type="match status" value="1"/>
</dbReference>
<dbReference type="PRINTS" id="PR00180">
    <property type="entry name" value="CRETINALDHBP"/>
</dbReference>
<name>A0A8X6QDT2_NEPPI</name>
<comment type="caution">
    <text evidence="2">The sequence shown here is derived from an EMBL/GenBank/DDBJ whole genome shotgun (WGS) entry which is preliminary data.</text>
</comment>
<keyword evidence="3" id="KW-1185">Reference proteome</keyword>
<dbReference type="Pfam" id="PF00650">
    <property type="entry name" value="CRAL_TRIO"/>
    <property type="match status" value="1"/>
</dbReference>
<reference evidence="2" key="1">
    <citation type="submission" date="2020-08" db="EMBL/GenBank/DDBJ databases">
        <title>Multicomponent nature underlies the extraordinary mechanical properties of spider dragline silk.</title>
        <authorList>
            <person name="Kono N."/>
            <person name="Nakamura H."/>
            <person name="Mori M."/>
            <person name="Yoshida Y."/>
            <person name="Ohtoshi R."/>
            <person name="Malay A.D."/>
            <person name="Moran D.A.P."/>
            <person name="Tomita M."/>
            <person name="Numata K."/>
            <person name="Arakawa K."/>
        </authorList>
    </citation>
    <scope>NUCLEOTIDE SEQUENCE</scope>
</reference>
<dbReference type="SUPFAM" id="SSF52087">
    <property type="entry name" value="CRAL/TRIO domain"/>
    <property type="match status" value="1"/>
</dbReference>
<dbReference type="SMART" id="SM00516">
    <property type="entry name" value="SEC14"/>
    <property type="match status" value="1"/>
</dbReference>
<dbReference type="CDD" id="cd00170">
    <property type="entry name" value="SEC14"/>
    <property type="match status" value="1"/>
</dbReference>
<dbReference type="AlphaFoldDB" id="A0A8X6QDT2"/>
<dbReference type="GO" id="GO:1902936">
    <property type="term" value="F:phosphatidylinositol bisphosphate binding"/>
    <property type="evidence" value="ECO:0007669"/>
    <property type="project" value="TreeGrafter"/>
</dbReference>
<evidence type="ECO:0000313" key="2">
    <source>
        <dbReference type="EMBL" id="GFU13128.1"/>
    </source>
</evidence>
<sequence length="309" mass="36655">MGELKNITIGISINSMTSKKSSALKNETLPLFTTYLPDFALKQCELELKETPEKKSEELTRLRQLLKVEEITRNINFEEDFLIQYLRHSKYEAHRAYKRLRNVVDLKRKQPDFFKGLPEQYIVSQFSKPIILLMPKRCPDGCSIFVARLGKWNPNELTFDRFMQVNMIMFTQFLRDQMTQITGFKIIYDFHEASLQLLKMGTPSNAYYYYHTMIDCIPGRYKELHIFNESIVFKAFWPIIRIFLSEKIRKRIYFHSKIEELHEYFPLSVLPAMYGGEESNENSRNVIQWLKNANNEFVKSTEAGQPNFY</sequence>
<dbReference type="PANTHER" id="PTHR10174">
    <property type="entry name" value="ALPHA-TOCOPHEROL TRANSFER PROTEIN-RELATED"/>
    <property type="match status" value="1"/>
</dbReference>
<dbReference type="OrthoDB" id="6419400at2759"/>
<dbReference type="Gene3D" id="1.20.5.1200">
    <property type="entry name" value="Alpha-tocopherol transfer"/>
    <property type="match status" value="1"/>
</dbReference>
<dbReference type="InterPro" id="IPR036273">
    <property type="entry name" value="CRAL/TRIO_N_dom_sf"/>
</dbReference>
<dbReference type="Proteomes" id="UP000887013">
    <property type="component" value="Unassembled WGS sequence"/>
</dbReference>
<dbReference type="InterPro" id="IPR001251">
    <property type="entry name" value="CRAL-TRIO_dom"/>
</dbReference>